<evidence type="ECO:0000313" key="3">
    <source>
        <dbReference type="WBParaSite" id="SCUD_0001873901-mRNA-1"/>
    </source>
</evidence>
<keyword evidence="2" id="KW-1185">Reference proteome</keyword>
<dbReference type="Proteomes" id="UP000279833">
    <property type="component" value="Unassembled WGS sequence"/>
</dbReference>
<dbReference type="AlphaFoldDB" id="A0A183KUJ4"/>
<dbReference type="WBParaSite" id="SCUD_0001873901-mRNA-1">
    <property type="protein sequence ID" value="SCUD_0001873901-mRNA-1"/>
    <property type="gene ID" value="SCUD_0001873901"/>
</dbReference>
<sequence>MSTAFESVAKYILLVTSKRNALSTIEFCKTRKKT</sequence>
<protein>
    <submittedName>
        <fullName evidence="1 3">Uncharacterized protein</fullName>
    </submittedName>
</protein>
<name>A0A183KUJ4_9TREM</name>
<evidence type="ECO:0000313" key="1">
    <source>
        <dbReference type="EMBL" id="VDP66821.1"/>
    </source>
</evidence>
<reference evidence="3" key="1">
    <citation type="submission" date="2016-06" db="UniProtKB">
        <authorList>
            <consortium name="WormBaseParasite"/>
        </authorList>
    </citation>
    <scope>IDENTIFICATION</scope>
</reference>
<organism evidence="3">
    <name type="scientific">Schistosoma curassoni</name>
    <dbReference type="NCBI Taxonomy" id="6186"/>
    <lineage>
        <taxon>Eukaryota</taxon>
        <taxon>Metazoa</taxon>
        <taxon>Spiralia</taxon>
        <taxon>Lophotrochozoa</taxon>
        <taxon>Platyhelminthes</taxon>
        <taxon>Trematoda</taxon>
        <taxon>Digenea</taxon>
        <taxon>Strigeidida</taxon>
        <taxon>Schistosomatoidea</taxon>
        <taxon>Schistosomatidae</taxon>
        <taxon>Schistosoma</taxon>
    </lineage>
</organism>
<evidence type="ECO:0000313" key="2">
    <source>
        <dbReference type="Proteomes" id="UP000279833"/>
    </source>
</evidence>
<proteinExistence type="predicted"/>
<dbReference type="EMBL" id="UZAK01041446">
    <property type="protein sequence ID" value="VDP66821.1"/>
    <property type="molecule type" value="Genomic_DNA"/>
</dbReference>
<accession>A0A183KUJ4</accession>
<gene>
    <name evidence="1" type="ORF">SCUD_LOCUS18736</name>
</gene>
<reference evidence="1 2" key="2">
    <citation type="submission" date="2018-11" db="EMBL/GenBank/DDBJ databases">
        <authorList>
            <consortium name="Pathogen Informatics"/>
        </authorList>
    </citation>
    <scope>NUCLEOTIDE SEQUENCE [LARGE SCALE GENOMIC DNA]</scope>
    <source>
        <strain evidence="1">Dakar</strain>
        <strain evidence="2">Dakar, Senegal</strain>
    </source>
</reference>